<dbReference type="Pfam" id="PF14525">
    <property type="entry name" value="AraC_binding_2"/>
    <property type="match status" value="1"/>
</dbReference>
<reference evidence="6 7" key="1">
    <citation type="journal article" date="2020" name="Microorganisms">
        <title>Reliable Identification of Environmental Pseudomonas Isolates Using the rpoD Gene.</title>
        <authorList>
            <consortium name="The Broad Institute Genome Sequencing Platform"/>
            <person name="Girard L."/>
            <person name="Lood C."/>
            <person name="Rokni-Zadeh H."/>
            <person name="van Noort V."/>
            <person name="Lavigne R."/>
            <person name="De Mot R."/>
        </authorList>
    </citation>
    <scope>NUCLEOTIDE SEQUENCE [LARGE SCALE GENOMIC DNA]</scope>
    <source>
        <strain evidence="6 7">RW8P3</strain>
    </source>
</reference>
<dbReference type="AlphaFoldDB" id="A0A9E6TUP6"/>
<gene>
    <name evidence="6" type="primary">feaR</name>
    <name evidence="6" type="ORF">HU752_014525</name>
</gene>
<keyword evidence="2" id="KW-0238">DNA-binding</keyword>
<dbReference type="GO" id="GO:0003700">
    <property type="term" value="F:DNA-binding transcription factor activity"/>
    <property type="evidence" value="ECO:0007669"/>
    <property type="project" value="InterPro"/>
</dbReference>
<dbReference type="Proteomes" id="UP000634530">
    <property type="component" value="Chromosome"/>
</dbReference>
<evidence type="ECO:0000256" key="4">
    <source>
        <dbReference type="ARBA" id="ARBA00037345"/>
    </source>
</evidence>
<dbReference type="NCBIfam" id="NF007243">
    <property type="entry name" value="PRK09685.1"/>
    <property type="match status" value="1"/>
</dbReference>
<dbReference type="InterPro" id="IPR020449">
    <property type="entry name" value="Tscrpt_reg_AraC-type_HTH"/>
</dbReference>
<dbReference type="Pfam" id="PF12833">
    <property type="entry name" value="HTH_18"/>
    <property type="match status" value="1"/>
</dbReference>
<keyword evidence="1" id="KW-0805">Transcription regulation</keyword>
<dbReference type="InterPro" id="IPR050204">
    <property type="entry name" value="AraC_XylS_family_regulators"/>
</dbReference>
<evidence type="ECO:0000313" key="6">
    <source>
        <dbReference type="EMBL" id="QXI31077.1"/>
    </source>
</evidence>
<dbReference type="SMART" id="SM00342">
    <property type="entry name" value="HTH_ARAC"/>
    <property type="match status" value="1"/>
</dbReference>
<dbReference type="RefSeq" id="WP_186688588.1">
    <property type="nucleotide sequence ID" value="NZ_CP077093.1"/>
</dbReference>
<reference evidence="6 7" key="2">
    <citation type="journal article" date="2021" name="Microorganisms">
        <title>The Ever-Expanding Pseudomonas Genus: Description of 43 New Species and Partition of the Pseudomonas putida Group.</title>
        <authorList>
            <person name="Girard L."/>
            <person name="Lood C."/>
            <person name="Hofte M."/>
            <person name="Vandamme P."/>
            <person name="Rokni-Zadeh H."/>
            <person name="van Noort V."/>
            <person name="Lavigne R."/>
            <person name="De Mot R."/>
        </authorList>
    </citation>
    <scope>NUCLEOTIDE SEQUENCE [LARGE SCALE GENOMIC DNA]</scope>
    <source>
        <strain evidence="6 7">RW8P3</strain>
    </source>
</reference>
<proteinExistence type="predicted"/>
<feature type="domain" description="HTH araC/xylS-type" evidence="5">
    <location>
        <begin position="217"/>
        <end position="317"/>
    </location>
</feature>
<dbReference type="InterPro" id="IPR018060">
    <property type="entry name" value="HTH_AraC"/>
</dbReference>
<comment type="function">
    <text evidence="4">Regulatory protein of the TOL plasmid xyl operons. XylS activates the xylXYZLTEGFJQKIH operon required for the degradation of toluene, m-xylene and p-xylene.</text>
</comment>
<dbReference type="SUPFAM" id="SSF46689">
    <property type="entry name" value="Homeodomain-like"/>
    <property type="match status" value="1"/>
</dbReference>
<dbReference type="PANTHER" id="PTHR46796">
    <property type="entry name" value="HTH-TYPE TRANSCRIPTIONAL ACTIVATOR RHAS-RELATED"/>
    <property type="match status" value="1"/>
</dbReference>
<evidence type="ECO:0000256" key="1">
    <source>
        <dbReference type="ARBA" id="ARBA00023015"/>
    </source>
</evidence>
<accession>A0A9E6TUP6</accession>
<evidence type="ECO:0000259" key="5">
    <source>
        <dbReference type="PROSITE" id="PS01124"/>
    </source>
</evidence>
<sequence length="320" mass="35539">MKGLAQNDDRFQGREGFGQWEHALQAHCGAFQCEPPPGREIAGFCGQIISPAFDSTRVGARIISNSPHIHRSHHDIRQDDNDCFFLVHQASGSALIEHGEQRNLLHPGDLVLLDATRPCDIRFQGMAGQLSLILPRNTVQRLASGRRLLLNRTLRADSAPGRIAGALVSELFESSSDNSEETEAMMDALLRLIRPLVSEDMRQPSSCAPRTQAQLLNKVRQAINDSLANPELSPLSLAQAMGCSLRTLHRLFAHEGITLGRYIMERRLERCAETLSRHTDKQKISSIAFDCGFSDLSHFSRAFKARYGQSPKDYRTASGN</sequence>
<dbReference type="GO" id="GO:0043565">
    <property type="term" value="F:sequence-specific DNA binding"/>
    <property type="evidence" value="ECO:0007669"/>
    <property type="project" value="InterPro"/>
</dbReference>
<dbReference type="InterPro" id="IPR009057">
    <property type="entry name" value="Homeodomain-like_sf"/>
</dbReference>
<dbReference type="PROSITE" id="PS01124">
    <property type="entry name" value="HTH_ARAC_FAMILY_2"/>
    <property type="match status" value="1"/>
</dbReference>
<dbReference type="KEGG" id="pvw:HU752_014525"/>
<dbReference type="PANTHER" id="PTHR46796:SF10">
    <property type="entry name" value="TRANSCRIPTIONAL ACTIVATOR FEAR"/>
    <property type="match status" value="1"/>
</dbReference>
<keyword evidence="7" id="KW-1185">Reference proteome</keyword>
<dbReference type="Gene3D" id="1.10.10.60">
    <property type="entry name" value="Homeodomain-like"/>
    <property type="match status" value="1"/>
</dbReference>
<evidence type="ECO:0000313" key="7">
    <source>
        <dbReference type="Proteomes" id="UP000634530"/>
    </source>
</evidence>
<evidence type="ECO:0000256" key="3">
    <source>
        <dbReference type="ARBA" id="ARBA00023163"/>
    </source>
</evidence>
<name>A0A9E6TUP6_9PSED</name>
<evidence type="ECO:0000256" key="2">
    <source>
        <dbReference type="ARBA" id="ARBA00023125"/>
    </source>
</evidence>
<protein>
    <submittedName>
        <fullName evidence="6">Transcriptional regulator FeaR</fullName>
    </submittedName>
</protein>
<dbReference type="PRINTS" id="PR00032">
    <property type="entry name" value="HTHARAC"/>
</dbReference>
<keyword evidence="3" id="KW-0804">Transcription</keyword>
<dbReference type="EMBL" id="CP077093">
    <property type="protein sequence ID" value="QXI31077.1"/>
    <property type="molecule type" value="Genomic_DNA"/>
</dbReference>
<dbReference type="InterPro" id="IPR035418">
    <property type="entry name" value="AraC-bd_2"/>
</dbReference>
<organism evidence="6 7">
    <name type="scientific">Pseudomonas vanderleydeniana</name>
    <dbReference type="NCBI Taxonomy" id="2745495"/>
    <lineage>
        <taxon>Bacteria</taxon>
        <taxon>Pseudomonadati</taxon>
        <taxon>Pseudomonadota</taxon>
        <taxon>Gammaproteobacteria</taxon>
        <taxon>Pseudomonadales</taxon>
        <taxon>Pseudomonadaceae</taxon>
        <taxon>Pseudomonas</taxon>
    </lineage>
</organism>